<evidence type="ECO:0000313" key="1">
    <source>
        <dbReference type="EMBL" id="GIY56307.1"/>
    </source>
</evidence>
<dbReference type="Proteomes" id="UP001054837">
    <property type="component" value="Unassembled WGS sequence"/>
</dbReference>
<dbReference type="EMBL" id="BPLQ01011183">
    <property type="protein sequence ID" value="GIY56307.1"/>
    <property type="molecule type" value="Genomic_DNA"/>
</dbReference>
<proteinExistence type="predicted"/>
<sequence length="83" mass="9237">MEGVALALSKRPDEIGVLQVQIFTLQDLTSLTPSKNGKQECKVLLIYTGDHGIISTRQCSSHVVKCSAEYSLYRWARPLCIVQ</sequence>
<comment type="caution">
    <text evidence="1">The sequence shown here is derived from an EMBL/GenBank/DDBJ whole genome shotgun (WGS) entry which is preliminary data.</text>
</comment>
<reference evidence="1 2" key="1">
    <citation type="submission" date="2021-06" db="EMBL/GenBank/DDBJ databases">
        <title>Caerostris darwini draft genome.</title>
        <authorList>
            <person name="Kono N."/>
            <person name="Arakawa K."/>
        </authorList>
    </citation>
    <scope>NUCLEOTIDE SEQUENCE [LARGE SCALE GENOMIC DNA]</scope>
</reference>
<protein>
    <submittedName>
        <fullName evidence="1">Uncharacterized protein</fullName>
    </submittedName>
</protein>
<accession>A0AAV4UER2</accession>
<evidence type="ECO:0000313" key="2">
    <source>
        <dbReference type="Proteomes" id="UP001054837"/>
    </source>
</evidence>
<name>A0AAV4UER2_9ARAC</name>
<keyword evidence="2" id="KW-1185">Reference proteome</keyword>
<dbReference type="AlphaFoldDB" id="A0AAV4UER2"/>
<organism evidence="1 2">
    <name type="scientific">Caerostris darwini</name>
    <dbReference type="NCBI Taxonomy" id="1538125"/>
    <lineage>
        <taxon>Eukaryota</taxon>
        <taxon>Metazoa</taxon>
        <taxon>Ecdysozoa</taxon>
        <taxon>Arthropoda</taxon>
        <taxon>Chelicerata</taxon>
        <taxon>Arachnida</taxon>
        <taxon>Araneae</taxon>
        <taxon>Araneomorphae</taxon>
        <taxon>Entelegynae</taxon>
        <taxon>Araneoidea</taxon>
        <taxon>Araneidae</taxon>
        <taxon>Caerostris</taxon>
    </lineage>
</organism>
<gene>
    <name evidence="1" type="ORF">CDAR_113641</name>
</gene>